<name>A0A0A5FS83_9BACI</name>
<keyword evidence="3" id="KW-1185">Reference proteome</keyword>
<gene>
    <name evidence="2" type="ORF">N783_01905</name>
</gene>
<protein>
    <submittedName>
        <fullName evidence="2">Uncharacterized protein</fullName>
    </submittedName>
</protein>
<dbReference type="OrthoDB" id="2691801at2"/>
<dbReference type="STRING" id="1385511.GCA_000425225_02784"/>
<dbReference type="eggNOG" id="ENOG502ZJFS">
    <property type="taxonomic scope" value="Bacteria"/>
</dbReference>
<dbReference type="RefSeq" id="WP_027446439.1">
    <property type="nucleotide sequence ID" value="NZ_AULJ01000035.1"/>
</dbReference>
<dbReference type="Proteomes" id="UP000030403">
    <property type="component" value="Unassembled WGS sequence"/>
</dbReference>
<organism evidence="2 3">
    <name type="scientific">Pontibacillus marinus BH030004 = DSM 16465</name>
    <dbReference type="NCBI Taxonomy" id="1385511"/>
    <lineage>
        <taxon>Bacteria</taxon>
        <taxon>Bacillati</taxon>
        <taxon>Bacillota</taxon>
        <taxon>Bacilli</taxon>
        <taxon>Bacillales</taxon>
        <taxon>Bacillaceae</taxon>
        <taxon>Pontibacillus</taxon>
    </lineage>
</organism>
<accession>A0A0A5FS83</accession>
<feature type="transmembrane region" description="Helical" evidence="1">
    <location>
        <begin position="63"/>
        <end position="80"/>
    </location>
</feature>
<evidence type="ECO:0000256" key="1">
    <source>
        <dbReference type="SAM" id="Phobius"/>
    </source>
</evidence>
<evidence type="ECO:0000313" key="2">
    <source>
        <dbReference type="EMBL" id="KGX83636.1"/>
    </source>
</evidence>
<reference evidence="2 3" key="1">
    <citation type="submission" date="2013-08" db="EMBL/GenBank/DDBJ databases">
        <authorList>
            <person name="Huang J."/>
            <person name="Wang G."/>
        </authorList>
    </citation>
    <scope>NUCLEOTIDE SEQUENCE [LARGE SCALE GENOMIC DNA]</scope>
    <source>
        <strain evidence="2 3">BH030004</strain>
    </source>
</reference>
<keyword evidence="1" id="KW-1133">Transmembrane helix</keyword>
<keyword evidence="1" id="KW-0812">Transmembrane</keyword>
<feature type="transmembrane region" description="Helical" evidence="1">
    <location>
        <begin position="100"/>
        <end position="124"/>
    </location>
</feature>
<keyword evidence="1" id="KW-0472">Membrane</keyword>
<dbReference type="AlphaFoldDB" id="A0A0A5FS83"/>
<proteinExistence type="predicted"/>
<dbReference type="EMBL" id="AVPF01000092">
    <property type="protein sequence ID" value="KGX83636.1"/>
    <property type="molecule type" value="Genomic_DNA"/>
</dbReference>
<evidence type="ECO:0000313" key="3">
    <source>
        <dbReference type="Proteomes" id="UP000030403"/>
    </source>
</evidence>
<sequence>MTELFHLNLIGGHDWIVKTAQLLPLGITDQHLHFFFGMILIALIYALIRPLIYWMILLKWERVLTYLVSGLFVLFLLVSYEMYQGITGSGNVEFRDVANGALAMIFFGGFIAVIYLVELFFSYIKQLKKQKAKSA</sequence>
<comment type="caution">
    <text evidence="2">The sequence shown here is derived from an EMBL/GenBank/DDBJ whole genome shotgun (WGS) entry which is preliminary data.</text>
</comment>
<feature type="transmembrane region" description="Helical" evidence="1">
    <location>
        <begin position="32"/>
        <end position="56"/>
    </location>
</feature>